<feature type="region of interest" description="Disordered" evidence="1">
    <location>
        <begin position="701"/>
        <end position="728"/>
    </location>
</feature>
<feature type="non-terminal residue" evidence="2">
    <location>
        <position position="728"/>
    </location>
</feature>
<feature type="region of interest" description="Disordered" evidence="1">
    <location>
        <begin position="364"/>
        <end position="399"/>
    </location>
</feature>
<gene>
    <name evidence="2" type="ORF">g.7442</name>
</gene>
<name>A0A1B6HZD6_9HEMI</name>
<dbReference type="AlphaFoldDB" id="A0A1B6HZD6"/>
<feature type="non-terminal residue" evidence="2">
    <location>
        <position position="1"/>
    </location>
</feature>
<organism evidence="2">
    <name type="scientific">Homalodisca liturata</name>
    <dbReference type="NCBI Taxonomy" id="320908"/>
    <lineage>
        <taxon>Eukaryota</taxon>
        <taxon>Metazoa</taxon>
        <taxon>Ecdysozoa</taxon>
        <taxon>Arthropoda</taxon>
        <taxon>Hexapoda</taxon>
        <taxon>Insecta</taxon>
        <taxon>Pterygota</taxon>
        <taxon>Neoptera</taxon>
        <taxon>Paraneoptera</taxon>
        <taxon>Hemiptera</taxon>
        <taxon>Auchenorrhyncha</taxon>
        <taxon>Membracoidea</taxon>
        <taxon>Cicadellidae</taxon>
        <taxon>Cicadellinae</taxon>
        <taxon>Proconiini</taxon>
        <taxon>Homalodisca</taxon>
    </lineage>
</organism>
<sequence length="728" mass="82010">AIAAKAISYNALDRYFINSDMTDYIQSIVQSTLNEMLGNNTNLRNQRECIEKVCLDKVTQSVGNNIEVSVDKEINNKTVDTPIMRNTSSPVQSKSDLNEGCQEVSHKSTEVGNKEIFLSVEKERTVDLAENDIADGIQESYPNTLFNTDCYHKDKMKEDFVKLYHIVFNDEVEYLCMTMGDLLLLAMTESSNCKDRLMKANKFTCDHLKEEEVSIAMTCYRKSLIQYRDGFADPFKQFLKVLCGETESSPVQQRALLIAWFLKLFLRVSSLSPEFSDYLHDAKLNVISLLSVEALKAHFVGSVFVRNETEFESDCWLVLDFMQGCFEPDSGQNSDESISHKNKDTVPADKINLKSGNLEKLVSPSNQLIEKSSAKSPNKTSTNNVTTAIHTNNPVTSGLNRSQYQSVIQDSSTKHNLDEANTLPQPDASTLDIFGDTSSILSPHKTSVDNVQRDSVLPPSDPVQSGFNGPEYYSTIQNPSTNKFPDKNFCTRLEDCYRPQTHPVQSYNATGISTSSYSPTKIPQQSVIVDPSNSYAMSYTSNRSTVNERPTVQEENARFSAYGGRKRHPDFENNIWKTQRTEHATMHYNQGQQNQQSSVFQMSGYPHTGNKMSTKQHMGDSCTLSEKRAVFGTATQPRQYEDMLYYQAKQSILRHTLNSGSEEVAHSISNPQNPNQYPFVPNRIEQRNPPRYPTLVNTNRGSYIGPNMAPRGDPPPYPGARQDRFVPS</sequence>
<feature type="region of interest" description="Disordered" evidence="1">
    <location>
        <begin position="330"/>
        <end position="350"/>
    </location>
</feature>
<accession>A0A1B6HZD6</accession>
<feature type="region of interest" description="Disordered" evidence="1">
    <location>
        <begin position="447"/>
        <end position="466"/>
    </location>
</feature>
<proteinExistence type="predicted"/>
<evidence type="ECO:0000313" key="2">
    <source>
        <dbReference type="EMBL" id="JAS80020.1"/>
    </source>
</evidence>
<dbReference type="EMBL" id="GECU01027686">
    <property type="protein sequence ID" value="JAS80020.1"/>
    <property type="molecule type" value="Transcribed_RNA"/>
</dbReference>
<evidence type="ECO:0000256" key="1">
    <source>
        <dbReference type="SAM" id="MobiDB-lite"/>
    </source>
</evidence>
<reference evidence="2" key="1">
    <citation type="submission" date="2015-11" db="EMBL/GenBank/DDBJ databases">
        <title>De novo transcriptome assembly of four potential Pierce s Disease insect vectors from Arizona vineyards.</title>
        <authorList>
            <person name="Tassone E.E."/>
        </authorList>
    </citation>
    <scope>NUCLEOTIDE SEQUENCE</scope>
</reference>
<feature type="compositionally biased region" description="Basic and acidic residues" evidence="1">
    <location>
        <begin position="337"/>
        <end position="347"/>
    </location>
</feature>
<protein>
    <submittedName>
        <fullName evidence="2">Uncharacterized protein</fullName>
    </submittedName>
</protein>